<dbReference type="AlphaFoldDB" id="A0A916QFQ0"/>
<comment type="caution">
    <text evidence="2">The sequence shown here is derived from an EMBL/GenBank/DDBJ whole genome shotgun (WGS) entry which is preliminary data.</text>
</comment>
<dbReference type="RefSeq" id="WP_212779883.1">
    <property type="nucleotide sequence ID" value="NZ_BMAY01000001.1"/>
</dbReference>
<dbReference type="InterPro" id="IPR001296">
    <property type="entry name" value="Glyco_trans_1"/>
</dbReference>
<dbReference type="EMBL" id="BMAY01000001">
    <property type="protein sequence ID" value="GFZ26169.1"/>
    <property type="molecule type" value="Genomic_DNA"/>
</dbReference>
<name>A0A916QFQ0_9LACO</name>
<reference evidence="2" key="1">
    <citation type="submission" date="2020-08" db="EMBL/GenBank/DDBJ databases">
        <title>Taxonomic study for Lactobacillus species isolated from hardwood bark.</title>
        <authorList>
            <person name="Tohno M."/>
            <person name="Tanizawa Y."/>
        </authorList>
    </citation>
    <scope>NUCLEOTIDE SEQUENCE</scope>
    <source>
        <strain evidence="2">B40</strain>
    </source>
</reference>
<feature type="domain" description="Glycosyl transferase family 1" evidence="1">
    <location>
        <begin position="184"/>
        <end position="298"/>
    </location>
</feature>
<dbReference type="PANTHER" id="PTHR45947:SF3">
    <property type="entry name" value="SULFOQUINOVOSYL TRANSFERASE SQD2"/>
    <property type="match status" value="1"/>
</dbReference>
<gene>
    <name evidence="2" type="ORF">LCB40_00490</name>
</gene>
<keyword evidence="2" id="KW-0808">Transferase</keyword>
<protein>
    <submittedName>
        <fullName evidence="2">Glycosyl transferase</fullName>
    </submittedName>
</protein>
<sequence length="377" mass="42203">MKRIKVAQIGAENFGYGGRSVIAYGLTKYMPHEIENDFISYSKFEKTSVTTDIEKRGRIVYLGGDMDKNTIEYFKNNNYSIVHIHADNSYEAIKSIIRIKRAGSKAKLIVHGHVAGPVNFSILKKAAICLLRPVVNLLADKKIAVSADAAAYMFGKASVKSVSIINDGIDLEKYQYDEKIRLNKRKELQLKHKFVIGDVARLVDQKNQTLLIEAFSDFQKIDSDSVLILVGSGPYEGNLRDRVRSLGLEDKVMFLGNRDDVPELLQAFDCFAFPSKFEGFGISALESQVAGLPTAISNKIPKKVNQTKLVRVFPIEDSNVAKAKWSQYFADVKNASNFDREQASIEASDLIRNAGYDLKASSKRLEEIYHALMEKGK</sequence>
<evidence type="ECO:0000259" key="1">
    <source>
        <dbReference type="Pfam" id="PF00534"/>
    </source>
</evidence>
<dbReference type="PANTHER" id="PTHR45947">
    <property type="entry name" value="SULFOQUINOVOSYL TRANSFERASE SQD2"/>
    <property type="match status" value="1"/>
</dbReference>
<dbReference type="SUPFAM" id="SSF53756">
    <property type="entry name" value="UDP-Glycosyltransferase/glycogen phosphorylase"/>
    <property type="match status" value="1"/>
</dbReference>
<dbReference type="InterPro" id="IPR050194">
    <property type="entry name" value="Glycosyltransferase_grp1"/>
</dbReference>
<dbReference type="GO" id="GO:0016757">
    <property type="term" value="F:glycosyltransferase activity"/>
    <property type="evidence" value="ECO:0007669"/>
    <property type="project" value="InterPro"/>
</dbReference>
<dbReference type="Proteomes" id="UP000677218">
    <property type="component" value="Unassembled WGS sequence"/>
</dbReference>
<evidence type="ECO:0000313" key="3">
    <source>
        <dbReference type="Proteomes" id="UP000677218"/>
    </source>
</evidence>
<keyword evidence="3" id="KW-1185">Reference proteome</keyword>
<dbReference type="Pfam" id="PF00534">
    <property type="entry name" value="Glycos_transf_1"/>
    <property type="match status" value="1"/>
</dbReference>
<evidence type="ECO:0000313" key="2">
    <source>
        <dbReference type="EMBL" id="GFZ26169.1"/>
    </source>
</evidence>
<proteinExistence type="predicted"/>
<dbReference type="Gene3D" id="3.40.50.2000">
    <property type="entry name" value="Glycogen Phosphorylase B"/>
    <property type="match status" value="2"/>
</dbReference>
<organism evidence="2 3">
    <name type="scientific">Lactobacillus corticis</name>
    <dbReference type="NCBI Taxonomy" id="2201249"/>
    <lineage>
        <taxon>Bacteria</taxon>
        <taxon>Bacillati</taxon>
        <taxon>Bacillota</taxon>
        <taxon>Bacilli</taxon>
        <taxon>Lactobacillales</taxon>
        <taxon>Lactobacillaceae</taxon>
        <taxon>Lactobacillus</taxon>
    </lineage>
</organism>
<accession>A0A916QFQ0</accession>